<dbReference type="EMBL" id="BKCJ011915597">
    <property type="protein sequence ID" value="GFD62176.1"/>
    <property type="molecule type" value="Genomic_DNA"/>
</dbReference>
<name>A0A699XW90_TANCI</name>
<accession>A0A699XW90</accession>
<reference evidence="1" key="1">
    <citation type="journal article" date="2019" name="Sci. Rep.">
        <title>Draft genome of Tanacetum cinerariifolium, the natural source of mosquito coil.</title>
        <authorList>
            <person name="Yamashiro T."/>
            <person name="Shiraishi A."/>
            <person name="Satake H."/>
            <person name="Nakayama K."/>
        </authorList>
    </citation>
    <scope>NUCLEOTIDE SEQUENCE</scope>
</reference>
<proteinExistence type="predicted"/>
<organism evidence="1">
    <name type="scientific">Tanacetum cinerariifolium</name>
    <name type="common">Dalmatian daisy</name>
    <name type="synonym">Chrysanthemum cinerariifolium</name>
    <dbReference type="NCBI Taxonomy" id="118510"/>
    <lineage>
        <taxon>Eukaryota</taxon>
        <taxon>Viridiplantae</taxon>
        <taxon>Streptophyta</taxon>
        <taxon>Embryophyta</taxon>
        <taxon>Tracheophyta</taxon>
        <taxon>Spermatophyta</taxon>
        <taxon>Magnoliopsida</taxon>
        <taxon>eudicotyledons</taxon>
        <taxon>Gunneridae</taxon>
        <taxon>Pentapetalae</taxon>
        <taxon>asterids</taxon>
        <taxon>campanulids</taxon>
        <taxon>Asterales</taxon>
        <taxon>Asteraceae</taxon>
        <taxon>Asteroideae</taxon>
        <taxon>Anthemideae</taxon>
        <taxon>Anthemidinae</taxon>
        <taxon>Tanacetum</taxon>
    </lineage>
</organism>
<gene>
    <name evidence="1" type="ORF">Tci_934145</name>
</gene>
<evidence type="ECO:0000313" key="1">
    <source>
        <dbReference type="EMBL" id="GFD62176.1"/>
    </source>
</evidence>
<comment type="caution">
    <text evidence="1">The sequence shown here is derived from an EMBL/GenBank/DDBJ whole genome shotgun (WGS) entry which is preliminary data.</text>
</comment>
<sequence>MANPLAVIAL</sequence>
<feature type="non-terminal residue" evidence="1">
    <location>
        <position position="10"/>
    </location>
</feature>
<protein>
    <submittedName>
        <fullName evidence="1">Uncharacterized protein</fullName>
    </submittedName>
</protein>